<dbReference type="EMBL" id="FMZV01000002">
    <property type="protein sequence ID" value="SDC41091.1"/>
    <property type="molecule type" value="Genomic_DNA"/>
</dbReference>
<proteinExistence type="predicted"/>
<organism evidence="1 2">
    <name type="scientific">Ruegeria marina</name>
    <dbReference type="NCBI Taxonomy" id="639004"/>
    <lineage>
        <taxon>Bacteria</taxon>
        <taxon>Pseudomonadati</taxon>
        <taxon>Pseudomonadota</taxon>
        <taxon>Alphaproteobacteria</taxon>
        <taxon>Rhodobacterales</taxon>
        <taxon>Roseobacteraceae</taxon>
        <taxon>Ruegeria</taxon>
    </lineage>
</organism>
<accession>A0A1G6LD04</accession>
<evidence type="ECO:0000313" key="1">
    <source>
        <dbReference type="EMBL" id="SDC41091.1"/>
    </source>
</evidence>
<protein>
    <submittedName>
        <fullName evidence="1">Uncharacterized protein</fullName>
    </submittedName>
</protein>
<keyword evidence="2" id="KW-1185">Reference proteome</keyword>
<gene>
    <name evidence="1" type="ORF">SAMN04488239_102210</name>
</gene>
<reference evidence="2" key="1">
    <citation type="submission" date="2016-10" db="EMBL/GenBank/DDBJ databases">
        <authorList>
            <person name="Varghese N."/>
            <person name="Submissions S."/>
        </authorList>
    </citation>
    <scope>NUCLEOTIDE SEQUENCE [LARGE SCALE GENOMIC DNA]</scope>
    <source>
        <strain evidence="2">CGMCC 1.9108</strain>
    </source>
</reference>
<evidence type="ECO:0000313" key="2">
    <source>
        <dbReference type="Proteomes" id="UP000199628"/>
    </source>
</evidence>
<sequence>MFAHLPFVTQRLLADTRSRDGLRDAVADHRTPQDRGASQPLDLIAQARARTAALLARPAPGHVPPEFDASIRRDYPIRLA</sequence>
<dbReference type="Proteomes" id="UP000199628">
    <property type="component" value="Unassembled WGS sequence"/>
</dbReference>
<dbReference type="AlphaFoldDB" id="A0A1G6LD04"/>
<name>A0A1G6LD04_9RHOB</name>
<dbReference type="STRING" id="639004.SAMN04488239_102210"/>